<dbReference type="InterPro" id="IPR007627">
    <property type="entry name" value="RNA_pol_sigma70_r2"/>
</dbReference>
<keyword evidence="3 6" id="KW-0731">Sigma factor</keyword>
<evidence type="ECO:0000256" key="5">
    <source>
        <dbReference type="ARBA" id="ARBA00023163"/>
    </source>
</evidence>
<keyword evidence="5 6" id="KW-0804">Transcription</keyword>
<accession>A0A1G7Y6S0</accession>
<dbReference type="Pfam" id="PF08281">
    <property type="entry name" value="Sigma70_r4_2"/>
    <property type="match status" value="1"/>
</dbReference>
<dbReference type="InterPro" id="IPR036388">
    <property type="entry name" value="WH-like_DNA-bd_sf"/>
</dbReference>
<dbReference type="SUPFAM" id="SSF88659">
    <property type="entry name" value="Sigma3 and sigma4 domains of RNA polymerase sigma factors"/>
    <property type="match status" value="1"/>
</dbReference>
<dbReference type="GO" id="GO:0003677">
    <property type="term" value="F:DNA binding"/>
    <property type="evidence" value="ECO:0007669"/>
    <property type="project" value="UniProtKB-KW"/>
</dbReference>
<feature type="domain" description="RNA polymerase sigma-70 region 2" evidence="8">
    <location>
        <begin position="19"/>
        <end position="85"/>
    </location>
</feature>
<keyword evidence="2 6" id="KW-0805">Transcription regulation</keyword>
<dbReference type="GO" id="GO:0006352">
    <property type="term" value="P:DNA-templated transcription initiation"/>
    <property type="evidence" value="ECO:0007669"/>
    <property type="project" value="InterPro"/>
</dbReference>
<dbReference type="SUPFAM" id="SSF88946">
    <property type="entry name" value="Sigma2 domain of RNA polymerase sigma factors"/>
    <property type="match status" value="1"/>
</dbReference>
<dbReference type="CDD" id="cd06171">
    <property type="entry name" value="Sigma70_r4"/>
    <property type="match status" value="1"/>
</dbReference>
<dbReference type="Gene3D" id="1.10.1740.10">
    <property type="match status" value="1"/>
</dbReference>
<proteinExistence type="inferred from homology"/>
<dbReference type="PROSITE" id="PS01063">
    <property type="entry name" value="SIGMA70_ECF"/>
    <property type="match status" value="1"/>
</dbReference>
<feature type="domain" description="RNA polymerase sigma factor 70 region 4 type 2" evidence="9">
    <location>
        <begin position="112"/>
        <end position="164"/>
    </location>
</feature>
<dbReference type="InterPro" id="IPR013325">
    <property type="entry name" value="RNA_pol_sigma_r2"/>
</dbReference>
<keyword evidence="7" id="KW-0175">Coiled coil</keyword>
<dbReference type="InterPro" id="IPR013249">
    <property type="entry name" value="RNA_pol_sigma70_r4_t2"/>
</dbReference>
<dbReference type="InterPro" id="IPR014284">
    <property type="entry name" value="RNA_pol_sigma-70_dom"/>
</dbReference>
<evidence type="ECO:0000256" key="3">
    <source>
        <dbReference type="ARBA" id="ARBA00023082"/>
    </source>
</evidence>
<comment type="similarity">
    <text evidence="1 6">Belongs to the sigma-70 factor family. ECF subfamily.</text>
</comment>
<keyword evidence="11" id="KW-1185">Reference proteome</keyword>
<dbReference type="InterPro" id="IPR013324">
    <property type="entry name" value="RNA_pol_sigma_r3/r4-like"/>
</dbReference>
<dbReference type="GO" id="GO:0006950">
    <property type="term" value="P:response to stress"/>
    <property type="evidence" value="ECO:0007669"/>
    <property type="project" value="UniProtKB-ARBA"/>
</dbReference>
<evidence type="ECO:0000313" key="11">
    <source>
        <dbReference type="Proteomes" id="UP000199163"/>
    </source>
</evidence>
<dbReference type="Pfam" id="PF04542">
    <property type="entry name" value="Sigma70_r2"/>
    <property type="match status" value="1"/>
</dbReference>
<dbReference type="RefSeq" id="WP_245705137.1">
    <property type="nucleotide sequence ID" value="NZ_FNDK01000001.1"/>
</dbReference>
<evidence type="ECO:0000259" key="8">
    <source>
        <dbReference type="Pfam" id="PF04542"/>
    </source>
</evidence>
<dbReference type="PANTHER" id="PTHR43133:SF60">
    <property type="entry name" value="RNA POLYMERASE SIGMA FACTOR SIGV"/>
    <property type="match status" value="1"/>
</dbReference>
<evidence type="ECO:0000256" key="6">
    <source>
        <dbReference type="RuleBase" id="RU000716"/>
    </source>
</evidence>
<dbReference type="Proteomes" id="UP000199163">
    <property type="component" value="Unassembled WGS sequence"/>
</dbReference>
<evidence type="ECO:0000256" key="1">
    <source>
        <dbReference type="ARBA" id="ARBA00010641"/>
    </source>
</evidence>
<protein>
    <recommendedName>
        <fullName evidence="6">RNA polymerase sigma factor</fullName>
    </recommendedName>
</protein>
<dbReference type="PANTHER" id="PTHR43133">
    <property type="entry name" value="RNA POLYMERASE ECF-TYPE SIGMA FACTO"/>
    <property type="match status" value="1"/>
</dbReference>
<evidence type="ECO:0000313" key="10">
    <source>
        <dbReference type="EMBL" id="SDG92099.1"/>
    </source>
</evidence>
<gene>
    <name evidence="10" type="ORF">SAMN05192534_10114</name>
</gene>
<name>A0A1G7Y6S0_9BACI</name>
<evidence type="ECO:0000256" key="2">
    <source>
        <dbReference type="ARBA" id="ARBA00023015"/>
    </source>
</evidence>
<keyword evidence="4 6" id="KW-0238">DNA-binding</keyword>
<dbReference type="EMBL" id="FNDK01000001">
    <property type="protein sequence ID" value="SDG92099.1"/>
    <property type="molecule type" value="Genomic_DNA"/>
</dbReference>
<dbReference type="NCBIfam" id="TIGR02937">
    <property type="entry name" value="sigma70-ECF"/>
    <property type="match status" value="1"/>
</dbReference>
<dbReference type="InterPro" id="IPR039425">
    <property type="entry name" value="RNA_pol_sigma-70-like"/>
</dbReference>
<dbReference type="STRING" id="568899.SAMN05192534_10114"/>
<dbReference type="Gene3D" id="1.10.10.10">
    <property type="entry name" value="Winged helix-like DNA-binding domain superfamily/Winged helix DNA-binding domain"/>
    <property type="match status" value="1"/>
</dbReference>
<evidence type="ECO:0000256" key="4">
    <source>
        <dbReference type="ARBA" id="ARBA00023125"/>
    </source>
</evidence>
<evidence type="ECO:0000259" key="9">
    <source>
        <dbReference type="Pfam" id="PF08281"/>
    </source>
</evidence>
<sequence length="175" mass="20576">MHHTIMRAQSGNKEAFCELVSTYYQTVQRFAFQIGVTSEEVEDVTQEVFLKVYRSLDSYEGGTFTTWLYAITLNTARDMMRKQQRQRRKMEKLKQKHNSKTYSTLDVSEEAMELHELIQELDVKYRVPLVLHYFHHLTYREISEVTNTSESGIKTQVMRAKKQLKAKLEKEGGQA</sequence>
<dbReference type="AlphaFoldDB" id="A0A1G7Y6S0"/>
<dbReference type="InterPro" id="IPR000838">
    <property type="entry name" value="RNA_pol_sigma70_ECF_CS"/>
</dbReference>
<evidence type="ECO:0000256" key="7">
    <source>
        <dbReference type="SAM" id="Coils"/>
    </source>
</evidence>
<organism evidence="10 11">
    <name type="scientific">Alteribacillus persepolensis</name>
    <dbReference type="NCBI Taxonomy" id="568899"/>
    <lineage>
        <taxon>Bacteria</taxon>
        <taxon>Bacillati</taxon>
        <taxon>Bacillota</taxon>
        <taxon>Bacilli</taxon>
        <taxon>Bacillales</taxon>
        <taxon>Bacillaceae</taxon>
        <taxon>Alteribacillus</taxon>
    </lineage>
</organism>
<feature type="coiled-coil region" evidence="7">
    <location>
        <begin position="73"/>
        <end position="100"/>
    </location>
</feature>
<reference evidence="11" key="1">
    <citation type="submission" date="2016-10" db="EMBL/GenBank/DDBJ databases">
        <authorList>
            <person name="Varghese N."/>
            <person name="Submissions S."/>
        </authorList>
    </citation>
    <scope>NUCLEOTIDE SEQUENCE [LARGE SCALE GENOMIC DNA]</scope>
    <source>
        <strain evidence="11">DSM 21632</strain>
    </source>
</reference>
<dbReference type="GO" id="GO:0016987">
    <property type="term" value="F:sigma factor activity"/>
    <property type="evidence" value="ECO:0007669"/>
    <property type="project" value="UniProtKB-KW"/>
</dbReference>